<accession>A0ABS5JAK4</accession>
<evidence type="ECO:0000259" key="3">
    <source>
        <dbReference type="Pfam" id="PF16344"/>
    </source>
</evidence>
<keyword evidence="1" id="KW-1133">Transmembrane helix</keyword>
<evidence type="ECO:0000313" key="5">
    <source>
        <dbReference type="Proteomes" id="UP000676386"/>
    </source>
</evidence>
<protein>
    <submittedName>
        <fullName evidence="4">FecR domain-containing protein</fullName>
    </submittedName>
</protein>
<feature type="domain" description="Protein FecR C-terminal" evidence="3">
    <location>
        <begin position="300"/>
        <end position="368"/>
    </location>
</feature>
<dbReference type="EMBL" id="JAGTXB010000030">
    <property type="protein sequence ID" value="MBS0032238.1"/>
    <property type="molecule type" value="Genomic_DNA"/>
</dbReference>
<dbReference type="PANTHER" id="PTHR30273:SF2">
    <property type="entry name" value="PROTEIN FECR"/>
    <property type="match status" value="1"/>
</dbReference>
<dbReference type="Pfam" id="PF16344">
    <property type="entry name" value="FecR_C"/>
    <property type="match status" value="1"/>
</dbReference>
<dbReference type="PIRSF" id="PIRSF018266">
    <property type="entry name" value="FecR"/>
    <property type="match status" value="1"/>
</dbReference>
<dbReference type="Proteomes" id="UP000676386">
    <property type="component" value="Unassembled WGS sequence"/>
</dbReference>
<dbReference type="Gene3D" id="3.55.50.30">
    <property type="match status" value="1"/>
</dbReference>
<dbReference type="Gene3D" id="2.60.120.1440">
    <property type="match status" value="1"/>
</dbReference>
<dbReference type="PANTHER" id="PTHR30273">
    <property type="entry name" value="PERIPLASMIC SIGNAL SENSOR AND SIGMA FACTOR ACTIVATOR FECR-RELATED"/>
    <property type="match status" value="1"/>
</dbReference>
<dbReference type="RefSeq" id="WP_211977396.1">
    <property type="nucleotide sequence ID" value="NZ_CBFHAM010000076.1"/>
</dbReference>
<dbReference type="InterPro" id="IPR032508">
    <property type="entry name" value="FecR_C"/>
</dbReference>
<dbReference type="InterPro" id="IPR006860">
    <property type="entry name" value="FecR"/>
</dbReference>
<keyword evidence="1" id="KW-0812">Transmembrane</keyword>
<comment type="caution">
    <text evidence="4">The sequence shown here is derived from an EMBL/GenBank/DDBJ whole genome shotgun (WGS) entry which is preliminary data.</text>
</comment>
<evidence type="ECO:0000256" key="1">
    <source>
        <dbReference type="SAM" id="Phobius"/>
    </source>
</evidence>
<keyword evidence="5" id="KW-1185">Reference proteome</keyword>
<feature type="domain" description="FecR protein" evidence="2">
    <location>
        <begin position="160"/>
        <end position="253"/>
    </location>
</feature>
<feature type="transmembrane region" description="Helical" evidence="1">
    <location>
        <begin position="115"/>
        <end position="136"/>
    </location>
</feature>
<dbReference type="InterPro" id="IPR012373">
    <property type="entry name" value="Ferrdict_sens_TM"/>
</dbReference>
<dbReference type="Pfam" id="PF04773">
    <property type="entry name" value="FecR"/>
    <property type="match status" value="1"/>
</dbReference>
<reference evidence="4 5" key="1">
    <citation type="submission" date="2021-04" db="EMBL/GenBank/DDBJ databases">
        <title>Chitinophaga sp. nov., isolated from the rhizosphere soil.</title>
        <authorList>
            <person name="He S."/>
        </authorList>
    </citation>
    <scope>NUCLEOTIDE SEQUENCE [LARGE SCALE GENOMIC DNA]</scope>
    <source>
        <strain evidence="4 5">2R12</strain>
    </source>
</reference>
<organism evidence="4 5">
    <name type="scientific">Chitinophaga hostae</name>
    <dbReference type="NCBI Taxonomy" id="2831022"/>
    <lineage>
        <taxon>Bacteria</taxon>
        <taxon>Pseudomonadati</taxon>
        <taxon>Bacteroidota</taxon>
        <taxon>Chitinophagia</taxon>
        <taxon>Chitinophagales</taxon>
        <taxon>Chitinophagaceae</taxon>
        <taxon>Chitinophaga</taxon>
    </lineage>
</organism>
<keyword evidence="1" id="KW-0472">Membrane</keyword>
<name>A0ABS5JAK4_9BACT</name>
<proteinExistence type="predicted"/>
<sequence>MSTSEFKNIVARYLRGEASAMDQAMIEAWLAATEDNPVDLSEAELLVIREDMLQHLRDHSGHLAGAVKSREEEMNNGLYSAAPVNGLQEASVPHTESTIRDRKLRETPVRRLIPWLQRIAVAVIFGIGIISLYYYWHSTAVKPAPVAENTPEPQYRVRITATTAIRKVRLPDSSLVVINRAGSLYYNMPFGKNKREIFLDAGEAFFEVKTNAGTPFTVHAGSTTTTVLGTSFNIRVTDNVSSVKVAVKTGKVKVTTRLNTRDSSRLLQPEQGIEINTINNSVRTFSQPAGRISSWWDGVLVFHQSTMKEVVEALENAYQVHIHLATPALQQYRVSGDFTRSHTLTEVLDALCLVHRLSYQKKNNEYFIYSIIKKPVMR</sequence>
<gene>
    <name evidence="4" type="ORF">KE626_33205</name>
</gene>
<evidence type="ECO:0000313" key="4">
    <source>
        <dbReference type="EMBL" id="MBS0032238.1"/>
    </source>
</evidence>
<evidence type="ECO:0000259" key="2">
    <source>
        <dbReference type="Pfam" id="PF04773"/>
    </source>
</evidence>